<proteinExistence type="predicted"/>
<accession>A0A7D9JW22</accession>
<sequence length="187" mass="21545">MDTLLEPARLDLLRNTATKEWRHWNRPKEIFARHLLATRGQKSGETLTEFLQELRKLSKDCNLKNVTAEQYCEELVRDYFINGLLSPLIRQRLLENKQLDLQTAFDQENALDLAQKNSEAYRMPEITTTAAVSSHLTDEVPGAHALDYDSLAATFTSKKCYFCGDNLHNRILIVTTVERKDIMLNFA</sequence>
<organism evidence="1 2">
    <name type="scientific">Paramuricea clavata</name>
    <name type="common">Red gorgonian</name>
    <name type="synonym">Violescent sea-whip</name>
    <dbReference type="NCBI Taxonomy" id="317549"/>
    <lineage>
        <taxon>Eukaryota</taxon>
        <taxon>Metazoa</taxon>
        <taxon>Cnidaria</taxon>
        <taxon>Anthozoa</taxon>
        <taxon>Octocorallia</taxon>
        <taxon>Malacalcyonacea</taxon>
        <taxon>Plexauridae</taxon>
        <taxon>Paramuricea</taxon>
    </lineage>
</organism>
<evidence type="ECO:0000313" key="1">
    <source>
        <dbReference type="EMBL" id="CAB4036721.1"/>
    </source>
</evidence>
<reference evidence="1" key="1">
    <citation type="submission" date="2020-04" db="EMBL/GenBank/DDBJ databases">
        <authorList>
            <person name="Alioto T."/>
            <person name="Alioto T."/>
            <person name="Gomez Garrido J."/>
        </authorList>
    </citation>
    <scope>NUCLEOTIDE SEQUENCE</scope>
    <source>
        <strain evidence="1">A484AB</strain>
    </source>
</reference>
<dbReference type="OrthoDB" id="5982218at2759"/>
<keyword evidence="2" id="KW-1185">Reference proteome</keyword>
<evidence type="ECO:0000313" key="2">
    <source>
        <dbReference type="Proteomes" id="UP001152795"/>
    </source>
</evidence>
<dbReference type="Proteomes" id="UP001152795">
    <property type="component" value="Unassembled WGS sequence"/>
</dbReference>
<dbReference type="EMBL" id="CACRXK020022331">
    <property type="protein sequence ID" value="CAB4036721.1"/>
    <property type="molecule type" value="Genomic_DNA"/>
</dbReference>
<protein>
    <submittedName>
        <fullName evidence="1">Uncharacterized protein</fullName>
    </submittedName>
</protein>
<name>A0A7D9JW22_PARCT</name>
<feature type="non-terminal residue" evidence="1">
    <location>
        <position position="187"/>
    </location>
</feature>
<gene>
    <name evidence="1" type="ORF">PACLA_8A008766</name>
</gene>
<dbReference type="AlphaFoldDB" id="A0A7D9JW22"/>
<comment type="caution">
    <text evidence="1">The sequence shown here is derived from an EMBL/GenBank/DDBJ whole genome shotgun (WGS) entry which is preliminary data.</text>
</comment>